<dbReference type="Proteomes" id="UP000034471">
    <property type="component" value="Unassembled WGS sequence"/>
</dbReference>
<reference evidence="1 2" key="1">
    <citation type="journal article" date="2015" name="Nature">
        <title>rRNA introns, odd ribosomes, and small enigmatic genomes across a large radiation of phyla.</title>
        <authorList>
            <person name="Brown C.T."/>
            <person name="Hug L.A."/>
            <person name="Thomas B.C."/>
            <person name="Sharon I."/>
            <person name="Castelle C.J."/>
            <person name="Singh A."/>
            <person name="Wilkins M.J."/>
            <person name="Williams K.H."/>
            <person name="Banfield J.F."/>
        </authorList>
    </citation>
    <scope>NUCLEOTIDE SEQUENCE [LARGE SCALE GENOMIC DNA]</scope>
</reference>
<comment type="caution">
    <text evidence="1">The sequence shown here is derived from an EMBL/GenBank/DDBJ whole genome shotgun (WGS) entry which is preliminary data.</text>
</comment>
<evidence type="ECO:0000313" key="2">
    <source>
        <dbReference type="Proteomes" id="UP000034471"/>
    </source>
</evidence>
<accession>A0A0G0H3V2</accession>
<evidence type="ECO:0000313" key="1">
    <source>
        <dbReference type="EMBL" id="KKQ36837.1"/>
    </source>
</evidence>
<name>A0A0G0H3V2_9BACT</name>
<proteinExistence type="predicted"/>
<gene>
    <name evidence="1" type="ORF">US54_C0053G0003</name>
</gene>
<sequence>MALEHGAKQKFCMSKKIKYHEAPEEIDFSHLVEVDSKELSLPSPKEIALSIRLKPQKVTITLDARSVDFFKQKAVQYGVKYQTMIREVLLKYSQQHM</sequence>
<dbReference type="AlphaFoldDB" id="A0A0G0H3V2"/>
<organism evidence="1 2">
    <name type="scientific">Candidatus Roizmanbacteria bacterium GW2011_GWA2_37_7</name>
    <dbReference type="NCBI Taxonomy" id="1618481"/>
    <lineage>
        <taxon>Bacteria</taxon>
        <taxon>Candidatus Roizmaniibacteriota</taxon>
    </lineage>
</organism>
<protein>
    <submittedName>
        <fullName evidence="1">CopG family protein</fullName>
    </submittedName>
</protein>
<dbReference type="STRING" id="1618481.US54_C0053G0003"/>
<dbReference type="EMBL" id="LBTJ01000053">
    <property type="protein sequence ID" value="KKQ36837.1"/>
    <property type="molecule type" value="Genomic_DNA"/>
</dbReference>